<dbReference type="InterPro" id="IPR036760">
    <property type="entry name" value="SspB-like_sf"/>
</dbReference>
<dbReference type="KEGG" id="atw:C0099_03705"/>
<dbReference type="InterPro" id="IPR007481">
    <property type="entry name" value="SspB"/>
</dbReference>
<reference evidence="2 3" key="1">
    <citation type="submission" date="2018-01" db="EMBL/GenBank/DDBJ databases">
        <authorList>
            <person name="Fu G.-Y."/>
        </authorList>
    </citation>
    <scope>NUCLEOTIDE SEQUENCE [LARGE SCALE GENOMIC DNA]</scope>
    <source>
        <strain evidence="2 3">SY39</strain>
    </source>
</reference>
<dbReference type="AlphaFoldDB" id="A0A2I6S4D5"/>
<dbReference type="PANTHER" id="PTHR37486:SF1">
    <property type="entry name" value="STRINGENT STARVATION PROTEIN B"/>
    <property type="match status" value="1"/>
</dbReference>
<keyword evidence="2" id="KW-0645">Protease</keyword>
<evidence type="ECO:0000313" key="3">
    <source>
        <dbReference type="Proteomes" id="UP000242205"/>
    </source>
</evidence>
<evidence type="ECO:0000313" key="2">
    <source>
        <dbReference type="EMBL" id="AUN94124.1"/>
    </source>
</evidence>
<keyword evidence="2" id="KW-0378">Hydrolase</keyword>
<dbReference type="OrthoDB" id="9797358at2"/>
<dbReference type="GO" id="GO:0005829">
    <property type="term" value="C:cytosol"/>
    <property type="evidence" value="ECO:0007669"/>
    <property type="project" value="TreeGrafter"/>
</dbReference>
<dbReference type="Gene3D" id="2.30.30.220">
    <property type="entry name" value="SspB-like"/>
    <property type="match status" value="1"/>
</dbReference>
<dbReference type="NCBIfam" id="NF008769">
    <property type="entry name" value="PRK11798.2-5"/>
    <property type="match status" value="1"/>
</dbReference>
<organism evidence="2 3">
    <name type="scientific">Pseudazoarcus pumilus</name>
    <dbReference type="NCBI Taxonomy" id="2067960"/>
    <lineage>
        <taxon>Bacteria</taxon>
        <taxon>Pseudomonadati</taxon>
        <taxon>Pseudomonadota</taxon>
        <taxon>Betaproteobacteria</taxon>
        <taxon>Rhodocyclales</taxon>
        <taxon>Zoogloeaceae</taxon>
        <taxon>Pseudazoarcus</taxon>
    </lineage>
</organism>
<dbReference type="Proteomes" id="UP000242205">
    <property type="component" value="Chromosome"/>
</dbReference>
<dbReference type="EMBL" id="CP025682">
    <property type="protein sequence ID" value="AUN94124.1"/>
    <property type="molecule type" value="Genomic_DNA"/>
</dbReference>
<dbReference type="GO" id="GO:0008233">
    <property type="term" value="F:peptidase activity"/>
    <property type="evidence" value="ECO:0007669"/>
    <property type="project" value="UniProtKB-KW"/>
</dbReference>
<dbReference type="SUPFAM" id="SSF101738">
    <property type="entry name" value="SspB-like"/>
    <property type="match status" value="1"/>
</dbReference>
<dbReference type="Pfam" id="PF04386">
    <property type="entry name" value="SspB"/>
    <property type="match status" value="1"/>
</dbReference>
<protein>
    <submittedName>
        <fullName evidence="2">ClpXP protease specificity-enhancing factor</fullName>
    </submittedName>
</protein>
<dbReference type="GO" id="GO:0005840">
    <property type="term" value="C:ribosome"/>
    <property type="evidence" value="ECO:0007669"/>
    <property type="project" value="TreeGrafter"/>
</dbReference>
<dbReference type="RefSeq" id="WP_102246196.1">
    <property type="nucleotide sequence ID" value="NZ_CP025682.1"/>
</dbReference>
<feature type="region of interest" description="Disordered" evidence="1">
    <location>
        <begin position="110"/>
        <end position="161"/>
    </location>
</feature>
<keyword evidence="3" id="KW-1185">Reference proteome</keyword>
<dbReference type="PANTHER" id="PTHR37486">
    <property type="entry name" value="STRINGENT STARVATION PROTEIN B"/>
    <property type="match status" value="1"/>
</dbReference>
<dbReference type="PIRSF" id="PIRSF005276">
    <property type="entry name" value="SspB"/>
    <property type="match status" value="1"/>
</dbReference>
<dbReference type="GO" id="GO:0045732">
    <property type="term" value="P:positive regulation of protein catabolic process"/>
    <property type="evidence" value="ECO:0007669"/>
    <property type="project" value="TreeGrafter"/>
</dbReference>
<sequence length="161" mass="17172">MTSSTLSTRPYLVRAINEWCLDEGLTPYVVVHVDGDVLVPPGYARDGQIVLNLDPDATHRLSIDNDGIGFQARFGGAPHDIWIPYANLLAIYARENGRGLAFTQGVAFELNPEGDDEAGDETVDDGTPADDAPVESASGDDDTSPDEPPKGGRGGHLKVIK</sequence>
<dbReference type="GO" id="GO:0006508">
    <property type="term" value="P:proteolysis"/>
    <property type="evidence" value="ECO:0007669"/>
    <property type="project" value="UniProtKB-KW"/>
</dbReference>
<name>A0A2I6S4D5_9RHOO</name>
<evidence type="ECO:0000256" key="1">
    <source>
        <dbReference type="SAM" id="MobiDB-lite"/>
    </source>
</evidence>
<feature type="compositionally biased region" description="Acidic residues" evidence="1">
    <location>
        <begin position="112"/>
        <end position="128"/>
    </location>
</feature>
<proteinExistence type="predicted"/>
<accession>A0A2I6S4D5</accession>
<gene>
    <name evidence="2" type="ORF">C0099_03705</name>
</gene>